<evidence type="ECO:0000313" key="2">
    <source>
        <dbReference type="EMBL" id="KAK2857502.1"/>
    </source>
</evidence>
<dbReference type="AlphaFoldDB" id="A0AA88T1W2"/>
<protein>
    <submittedName>
        <fullName evidence="2">Uncharacterized protein</fullName>
    </submittedName>
</protein>
<reference evidence="2" key="1">
    <citation type="submission" date="2023-08" db="EMBL/GenBank/DDBJ databases">
        <title>Pelteobagrus vachellii genome.</title>
        <authorList>
            <person name="Liu H."/>
        </authorList>
    </citation>
    <scope>NUCLEOTIDE SEQUENCE</scope>
    <source>
        <strain evidence="2">PRFRI_2022a</strain>
        <tissue evidence="2">Muscle</tissue>
    </source>
</reference>
<dbReference type="EMBL" id="JAVHJS010000005">
    <property type="protein sequence ID" value="KAK2857502.1"/>
    <property type="molecule type" value="Genomic_DNA"/>
</dbReference>
<organism evidence="2 3">
    <name type="scientific">Tachysurus vachellii</name>
    <name type="common">Darkbarbel catfish</name>
    <name type="synonym">Pelteobagrus vachellii</name>
    <dbReference type="NCBI Taxonomy" id="175792"/>
    <lineage>
        <taxon>Eukaryota</taxon>
        <taxon>Metazoa</taxon>
        <taxon>Chordata</taxon>
        <taxon>Craniata</taxon>
        <taxon>Vertebrata</taxon>
        <taxon>Euteleostomi</taxon>
        <taxon>Actinopterygii</taxon>
        <taxon>Neopterygii</taxon>
        <taxon>Teleostei</taxon>
        <taxon>Ostariophysi</taxon>
        <taxon>Siluriformes</taxon>
        <taxon>Bagridae</taxon>
        <taxon>Tachysurus</taxon>
    </lineage>
</organism>
<gene>
    <name evidence="2" type="ORF">Q7C36_005421</name>
</gene>
<sequence length="108" mass="11607">MQSIEHPVKLETQNTEEGKMKPSQARRRMTASRVCRVFWDTTRHADRLSGRCGTMWTEVSGLRRADGSISALAGSNDSQGDYGISGSPSTSTSTSSKASSVMFSSGSV</sequence>
<comment type="caution">
    <text evidence="2">The sequence shown here is derived from an EMBL/GenBank/DDBJ whole genome shotgun (WGS) entry which is preliminary data.</text>
</comment>
<keyword evidence="3" id="KW-1185">Reference proteome</keyword>
<proteinExistence type="predicted"/>
<feature type="region of interest" description="Disordered" evidence="1">
    <location>
        <begin position="70"/>
        <end position="108"/>
    </location>
</feature>
<name>A0AA88T1W2_TACVA</name>
<accession>A0AA88T1W2</accession>
<evidence type="ECO:0000313" key="3">
    <source>
        <dbReference type="Proteomes" id="UP001187315"/>
    </source>
</evidence>
<feature type="compositionally biased region" description="Low complexity" evidence="1">
    <location>
        <begin position="84"/>
        <end position="108"/>
    </location>
</feature>
<evidence type="ECO:0000256" key="1">
    <source>
        <dbReference type="SAM" id="MobiDB-lite"/>
    </source>
</evidence>
<feature type="region of interest" description="Disordered" evidence="1">
    <location>
        <begin position="1"/>
        <end position="28"/>
    </location>
</feature>
<dbReference type="Proteomes" id="UP001187315">
    <property type="component" value="Unassembled WGS sequence"/>
</dbReference>